<evidence type="ECO:0008006" key="3">
    <source>
        <dbReference type="Google" id="ProtNLM"/>
    </source>
</evidence>
<evidence type="ECO:0000313" key="1">
    <source>
        <dbReference type="EMBL" id="UQX89697.1"/>
    </source>
</evidence>
<dbReference type="RefSeq" id="WP_249773593.1">
    <property type="nucleotide sequence ID" value="NZ_CP097332.1"/>
</dbReference>
<evidence type="ECO:0000313" key="2">
    <source>
        <dbReference type="Proteomes" id="UP001056336"/>
    </source>
</evidence>
<dbReference type="Proteomes" id="UP001056336">
    <property type="component" value="Chromosome"/>
</dbReference>
<accession>A0ABY4R2Y9</accession>
<organism evidence="1 2">
    <name type="scientific">Jatrophihabitans telluris</name>
    <dbReference type="NCBI Taxonomy" id="2038343"/>
    <lineage>
        <taxon>Bacteria</taxon>
        <taxon>Bacillati</taxon>
        <taxon>Actinomycetota</taxon>
        <taxon>Actinomycetes</taxon>
        <taxon>Jatrophihabitantales</taxon>
        <taxon>Jatrophihabitantaceae</taxon>
        <taxon>Jatrophihabitans</taxon>
    </lineage>
</organism>
<dbReference type="Pfam" id="PF21853">
    <property type="entry name" value="DUF6912"/>
    <property type="match status" value="1"/>
</dbReference>
<reference evidence="1" key="2">
    <citation type="submission" date="2022-05" db="EMBL/GenBank/DDBJ databases">
        <authorList>
            <person name="Kim J.-S."/>
            <person name="Lee K."/>
            <person name="Suh M."/>
            <person name="Eom M."/>
            <person name="Kim J.-S."/>
            <person name="Kim D.-S."/>
            <person name="Ko S.-H."/>
            <person name="Shin Y."/>
            <person name="Lee J.-S."/>
        </authorList>
    </citation>
    <scope>NUCLEOTIDE SEQUENCE</scope>
    <source>
        <strain evidence="1">N237</strain>
    </source>
</reference>
<name>A0ABY4R2Y9_9ACTN</name>
<sequence length="166" mass="18099">MRVYVPVTSSILQRLAEQGVLGPAPITAFAVTPGLREWYVDDDLEELEYAASSEAARACLRLLSADDEASRRRIVIAADIAEDRVEVRDELDRGVVAVQVPISLSDCASIHADDDDAEEAVDTAVRNIDAADLGDPEAEFLVDEADGFELSWYATQELSLVLEDMS</sequence>
<reference evidence="1" key="1">
    <citation type="journal article" date="2018" name="Int. J. Syst. Evol. Microbiol.">
        <title>Jatrophihabitans telluris sp. nov., isolated from sediment soil of lava forest wetlands and the emended description of the genus Jatrophihabitans.</title>
        <authorList>
            <person name="Lee K.C."/>
            <person name="Suh M.K."/>
            <person name="Eom M.K."/>
            <person name="Kim K.K."/>
            <person name="Kim J.S."/>
            <person name="Kim D.S."/>
            <person name="Ko S.H."/>
            <person name="Shin Y.K."/>
            <person name="Lee J.S."/>
        </authorList>
    </citation>
    <scope>NUCLEOTIDE SEQUENCE</scope>
    <source>
        <strain evidence="1">N237</strain>
    </source>
</reference>
<protein>
    <recommendedName>
        <fullName evidence="3">DUF4265 domain-containing protein</fullName>
    </recommendedName>
</protein>
<keyword evidence="2" id="KW-1185">Reference proteome</keyword>
<proteinExistence type="predicted"/>
<gene>
    <name evidence="1" type="ORF">M6D93_06765</name>
</gene>
<dbReference type="EMBL" id="CP097332">
    <property type="protein sequence ID" value="UQX89697.1"/>
    <property type="molecule type" value="Genomic_DNA"/>
</dbReference>
<dbReference type="InterPro" id="IPR054206">
    <property type="entry name" value="DUF6912"/>
</dbReference>